<evidence type="ECO:0000256" key="3">
    <source>
        <dbReference type="ARBA" id="ARBA00023284"/>
    </source>
</evidence>
<dbReference type="PROSITE" id="PS00194">
    <property type="entry name" value="THIOREDOXIN_1"/>
    <property type="match status" value="1"/>
</dbReference>
<dbReference type="Gene3D" id="3.40.30.10">
    <property type="entry name" value="Glutaredoxin"/>
    <property type="match status" value="1"/>
</dbReference>
<evidence type="ECO:0000259" key="5">
    <source>
        <dbReference type="PROSITE" id="PS51352"/>
    </source>
</evidence>
<dbReference type="InterPro" id="IPR050553">
    <property type="entry name" value="Thioredoxin_ResA/DsbE_sf"/>
</dbReference>
<proteinExistence type="predicted"/>
<dbReference type="PANTHER" id="PTHR42852">
    <property type="entry name" value="THIOL:DISULFIDE INTERCHANGE PROTEIN DSBE"/>
    <property type="match status" value="1"/>
</dbReference>
<reference evidence="6 7" key="1">
    <citation type="submission" date="2017-03" db="EMBL/GenBank/DDBJ databases">
        <title>Complete genome sequence of Blastomonas fulva degrading microcsystin LR.</title>
        <authorList>
            <person name="Lee H.-g."/>
            <person name="Jin L."/>
            <person name="oh H.-M."/>
        </authorList>
    </citation>
    <scope>NUCLEOTIDE SEQUENCE [LARGE SCALE GENOMIC DNA]</scope>
    <source>
        <strain evidence="6 7">T2</strain>
    </source>
</reference>
<keyword evidence="3" id="KW-0676">Redox-active center</keyword>
<dbReference type="InterPro" id="IPR013766">
    <property type="entry name" value="Thioredoxin_domain"/>
</dbReference>
<keyword evidence="7" id="KW-1185">Reference proteome</keyword>
<sequence length="208" mass="22479">MLLELLPMRTAHFSSKRIWPVVALAALATGACDRQSPASEQPAQSEKTAQKAGPSVPLSGTLDISQRGKAAPDVTFSDPDGNTTSLAAFKGKPVLVNLWATWCGPCVVEMPTLDALAAREKDRLVVLTVSQDMQNLDAIKPFFAEKGYKTIQPFVDPENNLGFSYMTGVMPTTVLYDAEGKEVWRMIGGMDWNGTRASALMEETLAKG</sequence>
<evidence type="ECO:0000313" key="6">
    <source>
        <dbReference type="EMBL" id="ASR52628.1"/>
    </source>
</evidence>
<evidence type="ECO:0000256" key="2">
    <source>
        <dbReference type="ARBA" id="ARBA00022748"/>
    </source>
</evidence>
<evidence type="ECO:0000313" key="7">
    <source>
        <dbReference type="Proteomes" id="UP000258016"/>
    </source>
</evidence>
<dbReference type="Pfam" id="PF08534">
    <property type="entry name" value="Redoxin"/>
    <property type="match status" value="1"/>
</dbReference>
<dbReference type="SUPFAM" id="SSF52833">
    <property type="entry name" value="Thioredoxin-like"/>
    <property type="match status" value="1"/>
</dbReference>
<comment type="subcellular location">
    <subcellularLocation>
        <location evidence="1">Cell envelope</location>
    </subcellularLocation>
</comment>
<dbReference type="InterPro" id="IPR013740">
    <property type="entry name" value="Redoxin"/>
</dbReference>
<dbReference type="InterPro" id="IPR036249">
    <property type="entry name" value="Thioredoxin-like_sf"/>
</dbReference>
<dbReference type="Proteomes" id="UP000258016">
    <property type="component" value="Chromosome"/>
</dbReference>
<evidence type="ECO:0000256" key="4">
    <source>
        <dbReference type="SAM" id="MobiDB-lite"/>
    </source>
</evidence>
<keyword evidence="2" id="KW-0201">Cytochrome c-type biogenesis</keyword>
<dbReference type="InterPro" id="IPR017937">
    <property type="entry name" value="Thioredoxin_CS"/>
</dbReference>
<dbReference type="PROSITE" id="PS51352">
    <property type="entry name" value="THIOREDOXIN_2"/>
    <property type="match status" value="1"/>
</dbReference>
<name>A0ABM6M9J6_9SPHN</name>
<feature type="domain" description="Thioredoxin" evidence="5">
    <location>
        <begin position="65"/>
        <end position="208"/>
    </location>
</feature>
<feature type="compositionally biased region" description="Polar residues" evidence="4">
    <location>
        <begin position="36"/>
        <end position="47"/>
    </location>
</feature>
<dbReference type="EMBL" id="CP020083">
    <property type="protein sequence ID" value="ASR52628.1"/>
    <property type="molecule type" value="Genomic_DNA"/>
</dbReference>
<feature type="region of interest" description="Disordered" evidence="4">
    <location>
        <begin position="35"/>
        <end position="63"/>
    </location>
</feature>
<accession>A0ABM6M9J6</accession>
<evidence type="ECO:0000256" key="1">
    <source>
        <dbReference type="ARBA" id="ARBA00004196"/>
    </source>
</evidence>
<dbReference type="CDD" id="cd02966">
    <property type="entry name" value="TlpA_like_family"/>
    <property type="match status" value="1"/>
</dbReference>
<dbReference type="PANTHER" id="PTHR42852:SF13">
    <property type="entry name" value="PROTEIN DIPZ"/>
    <property type="match status" value="1"/>
</dbReference>
<gene>
    <name evidence="6" type="ORF">B5J99_15125</name>
</gene>
<organism evidence="6 7">
    <name type="scientific">Blastomonas fulva</name>
    <dbReference type="NCBI Taxonomy" id="1550728"/>
    <lineage>
        <taxon>Bacteria</taxon>
        <taxon>Pseudomonadati</taxon>
        <taxon>Pseudomonadota</taxon>
        <taxon>Alphaproteobacteria</taxon>
        <taxon>Sphingomonadales</taxon>
        <taxon>Sphingomonadaceae</taxon>
        <taxon>Blastomonas</taxon>
    </lineage>
</organism>
<protein>
    <submittedName>
        <fullName evidence="6">Thiol:disulfide interchange protein</fullName>
    </submittedName>
</protein>